<evidence type="ECO:0000256" key="1">
    <source>
        <dbReference type="SAM" id="MobiDB-lite"/>
    </source>
</evidence>
<evidence type="ECO:0000313" key="3">
    <source>
        <dbReference type="Proteomes" id="UP000314294"/>
    </source>
</evidence>
<dbReference type="AlphaFoldDB" id="A0A4Z2GA71"/>
<feature type="region of interest" description="Disordered" evidence="1">
    <location>
        <begin position="82"/>
        <end position="144"/>
    </location>
</feature>
<protein>
    <submittedName>
        <fullName evidence="2">Uncharacterized protein</fullName>
    </submittedName>
</protein>
<organism evidence="2 3">
    <name type="scientific">Liparis tanakae</name>
    <name type="common">Tanaka's snailfish</name>
    <dbReference type="NCBI Taxonomy" id="230148"/>
    <lineage>
        <taxon>Eukaryota</taxon>
        <taxon>Metazoa</taxon>
        <taxon>Chordata</taxon>
        <taxon>Craniata</taxon>
        <taxon>Vertebrata</taxon>
        <taxon>Euteleostomi</taxon>
        <taxon>Actinopterygii</taxon>
        <taxon>Neopterygii</taxon>
        <taxon>Teleostei</taxon>
        <taxon>Neoteleostei</taxon>
        <taxon>Acanthomorphata</taxon>
        <taxon>Eupercaria</taxon>
        <taxon>Perciformes</taxon>
        <taxon>Cottioidei</taxon>
        <taxon>Cottales</taxon>
        <taxon>Liparidae</taxon>
        <taxon>Liparis</taxon>
    </lineage>
</organism>
<proteinExistence type="predicted"/>
<dbReference type="Proteomes" id="UP000314294">
    <property type="component" value="Unassembled WGS sequence"/>
</dbReference>
<name>A0A4Z2GA71_9TELE</name>
<feature type="compositionally biased region" description="Basic and acidic residues" evidence="1">
    <location>
        <begin position="130"/>
        <end position="144"/>
    </location>
</feature>
<keyword evidence="3" id="KW-1185">Reference proteome</keyword>
<dbReference type="EMBL" id="SRLO01000656">
    <property type="protein sequence ID" value="TNN49452.1"/>
    <property type="molecule type" value="Genomic_DNA"/>
</dbReference>
<comment type="caution">
    <text evidence="2">The sequence shown here is derived from an EMBL/GenBank/DDBJ whole genome shotgun (WGS) entry which is preliminary data.</text>
</comment>
<sequence>MSEAVGASRVVHVMHSGSNQGSHLVDGIQTLLLGQIGQIERKVASGQFRNSQTPNREKIFMPKNAINTSPPPADLTIHTMENLHRSDNPTQRMTSPSERRRLIGRRAAAHSHASARETRCAAGTSSGDDGEGRGRGERERERERDPSLLFYLEIMELDCDWLEDVVAALS</sequence>
<gene>
    <name evidence="2" type="ORF">EYF80_040348</name>
</gene>
<evidence type="ECO:0000313" key="2">
    <source>
        <dbReference type="EMBL" id="TNN49452.1"/>
    </source>
</evidence>
<reference evidence="2 3" key="1">
    <citation type="submission" date="2019-03" db="EMBL/GenBank/DDBJ databases">
        <title>First draft genome of Liparis tanakae, snailfish: a comprehensive survey of snailfish specific genes.</title>
        <authorList>
            <person name="Kim W."/>
            <person name="Song I."/>
            <person name="Jeong J.-H."/>
            <person name="Kim D."/>
            <person name="Kim S."/>
            <person name="Ryu S."/>
            <person name="Song J.Y."/>
            <person name="Lee S.K."/>
        </authorList>
    </citation>
    <scope>NUCLEOTIDE SEQUENCE [LARGE SCALE GENOMIC DNA]</scope>
    <source>
        <tissue evidence="2">Muscle</tissue>
    </source>
</reference>
<accession>A0A4Z2GA71</accession>